<dbReference type="VEuPathDB" id="GiardiaDB:DHA2_152495"/>
<dbReference type="VEuPathDB" id="GiardiaDB:GL50803_0094510"/>
<keyword evidence="2" id="KW-0812">Transmembrane</keyword>
<name>V6TIQ5_GIAIN</name>
<keyword evidence="2" id="KW-0472">Membrane</keyword>
<sequence length="1071" mass="115696">MHAVIYGLLVLLTTITTVLCDLHTAISVVEDIKQISCSDDADCSTSLALPSGIVACSSKKCQQKCSYQGTCIYPAGQKCTNGYCSMGCTNGQRCGNNQRCITSGSAGGVCGWSCTGSCAGQASCGIDGICRQTCASDTDCPTGSVCRDESCFRTCTESKECLSEGRLHCWNGVCRQKCAQATDCPSGYMCSLAGDCEKICHFNADCSVITGEACINGHCKDGCKDDADCSSSQTCNISTSSSTGTCVWKCNPGCSADQVCGADGICRNQCSKCQDKEECLYGSCFKKCSSDNDCTGTPKLSCIGFHCMAVCVSDVDCTGGRLCSFEGTCNYQCKSVACPHPSLCALDGVCRFKTKTCQDGYTKGLDDGFCYLTCDSKNSDSPCDPMRTGTNNKPLDPSVFESNANYNPQQLAAQATSPLNQISMTCAGGNLCKAGCIIDSDCPLLSVCDQETHRCVRRADAPVLTEIKGCWHEDISLQASYGNLSFTLNVRPRNTAECRAAFSTTAIVRLNLSDYEDTIVQTLSDFSFSNTNMIRLACNPSSLQSCKLAMITSTSASVSIESATHIMSTVISDTVLDKYDYNTCFVPMQSAINLIKLLDGSPTQLCAFIAWNRSCPYLYSNKLIASTLVVHSDNGSVSQDDKYHLPPEIMLPSKEVYCTVIDESDENIANKVTTYFNEIWLSGILFLDLLIDEVQTEIQIELSGLTTTFMKACMQSVGVIISPASIFSIVKGHESANGESCVIPEAIQRIVLTTVVKDYDINEFIVSERILSSFSYASTTSLVSICGTGYRRTTPSKDCYNFFSSISSTNLSTLDGYMRIALYDTIDSMSTNPVIRSIFYYTAYSLGCYNGTVVIVELTVLSLRLQESGAKDCSIPTLEQAAIWQGVDLVNVSSTLLNEAGALVYTITAEIYTNSSMLLSMGKLAKQGTFSRDTDVLRFSCETDWVPGFGTEYAGMSCQRVLAELWNKKKTALVGLTIDGVTNTSIHSGFIPSITIQSQDYNTTYIITFSVAAAFAVALNAMALVLWVRLNKDVKALNLMIRSQHRKGKQQSSRAKSTMLGSNEDFNSPTY</sequence>
<feature type="chain" id="PRO_5004753353" description="Tenascin-X" evidence="3">
    <location>
        <begin position="21"/>
        <end position="1071"/>
    </location>
</feature>
<feature type="transmembrane region" description="Helical" evidence="2">
    <location>
        <begin position="1005"/>
        <end position="1028"/>
    </location>
</feature>
<dbReference type="AlphaFoldDB" id="V6TIQ5"/>
<dbReference type="Proteomes" id="UP000018320">
    <property type="component" value="Unassembled WGS sequence"/>
</dbReference>
<evidence type="ECO:0000256" key="1">
    <source>
        <dbReference type="SAM" id="MobiDB-lite"/>
    </source>
</evidence>
<proteinExistence type="predicted"/>
<evidence type="ECO:0000313" key="5">
    <source>
        <dbReference type="Proteomes" id="UP000018320"/>
    </source>
</evidence>
<evidence type="ECO:0000256" key="2">
    <source>
        <dbReference type="SAM" id="Phobius"/>
    </source>
</evidence>
<evidence type="ECO:0000313" key="4">
    <source>
        <dbReference type="EMBL" id="ESU38177.1"/>
    </source>
</evidence>
<dbReference type="EMBL" id="AHGT01000016">
    <property type="protein sequence ID" value="ESU38177.1"/>
    <property type="molecule type" value="Genomic_DNA"/>
</dbReference>
<keyword evidence="2" id="KW-1133">Transmembrane helix</keyword>
<feature type="region of interest" description="Disordered" evidence="1">
    <location>
        <begin position="1045"/>
        <end position="1071"/>
    </location>
</feature>
<evidence type="ECO:0000256" key="3">
    <source>
        <dbReference type="SAM" id="SignalP"/>
    </source>
</evidence>
<reference evidence="5" key="1">
    <citation type="submission" date="2012-02" db="EMBL/GenBank/DDBJ databases">
        <title>Genome sequencing of Giardia lamblia Genotypes A2 and B isolates (DH and GS) and comparative analysis with the genomes of Genotypes A1 and E (WB and Pig).</title>
        <authorList>
            <person name="Adam R."/>
            <person name="Dahlstrom E."/>
            <person name="Martens C."/>
            <person name="Bruno D."/>
            <person name="Barbian K."/>
            <person name="Porcella S.F."/>
            <person name="Nash T."/>
        </authorList>
    </citation>
    <scope>NUCLEOTIDE SEQUENCE</scope>
    <source>
        <strain evidence="5">DH</strain>
    </source>
</reference>
<feature type="signal peptide" evidence="3">
    <location>
        <begin position="1"/>
        <end position="20"/>
    </location>
</feature>
<evidence type="ECO:0008006" key="6">
    <source>
        <dbReference type="Google" id="ProtNLM"/>
    </source>
</evidence>
<dbReference type="VEuPathDB" id="GiardiaDB:QR46_1688"/>
<dbReference type="VEuPathDB" id="GiardiaDB:QR46_3572"/>
<accession>V6TIQ5</accession>
<protein>
    <recommendedName>
        <fullName evidence="6">Tenascin-X</fullName>
    </recommendedName>
</protein>
<reference evidence="4 5" key="2">
    <citation type="journal article" date="2013" name="Genome Biol. Evol.">
        <title>Genome sequencing of Giardia lamblia genotypes A2 and B isolates (DH and GS) and comparative analysis with the genomes of genotypes A1 and E (WB and Pig).</title>
        <authorList>
            <person name="Adam R.D."/>
            <person name="Dahlstrom E.W."/>
            <person name="Martens C.A."/>
            <person name="Bruno D.P."/>
            <person name="Barbian K.D."/>
            <person name="Ricklefs S.M."/>
            <person name="Hernandez M.M."/>
            <person name="Narla N.P."/>
            <person name="Patel R.B."/>
            <person name="Porcella S.F."/>
            <person name="Nash T.E."/>
        </authorList>
    </citation>
    <scope>NUCLEOTIDE SEQUENCE [LARGE SCALE GENOMIC DNA]</scope>
    <source>
        <strain evidence="4 5">DH</strain>
    </source>
</reference>
<gene>
    <name evidence="4" type="ORF">DHA2_152495</name>
</gene>
<feature type="compositionally biased region" description="Polar residues" evidence="1">
    <location>
        <begin position="1050"/>
        <end position="1071"/>
    </location>
</feature>
<dbReference type="VEuPathDB" id="GiardiaDB:GL50581_3128"/>
<keyword evidence="3" id="KW-0732">Signal</keyword>
<organism evidence="4 5">
    <name type="scientific">Giardia intestinalis</name>
    <name type="common">Giardia lamblia</name>
    <dbReference type="NCBI Taxonomy" id="5741"/>
    <lineage>
        <taxon>Eukaryota</taxon>
        <taxon>Metamonada</taxon>
        <taxon>Diplomonadida</taxon>
        <taxon>Hexamitidae</taxon>
        <taxon>Giardiinae</taxon>
        <taxon>Giardia</taxon>
    </lineage>
</organism>
<comment type="caution">
    <text evidence="4">The sequence shown here is derived from an EMBL/GenBank/DDBJ whole genome shotgun (WGS) entry which is preliminary data.</text>
</comment>